<name>A0A0E9PZW0_ANGAN</name>
<proteinExistence type="predicted"/>
<reference evidence="1" key="2">
    <citation type="journal article" date="2015" name="Fish Shellfish Immunol.">
        <title>Early steps in the European eel (Anguilla anguilla)-Vibrio vulnificus interaction in the gills: Role of the RtxA13 toxin.</title>
        <authorList>
            <person name="Callol A."/>
            <person name="Pajuelo D."/>
            <person name="Ebbesson L."/>
            <person name="Teles M."/>
            <person name="MacKenzie S."/>
            <person name="Amaro C."/>
        </authorList>
    </citation>
    <scope>NUCLEOTIDE SEQUENCE</scope>
</reference>
<protein>
    <submittedName>
        <fullName evidence="1">Uncharacterized protein</fullName>
    </submittedName>
</protein>
<accession>A0A0E9PZW0</accession>
<dbReference type="EMBL" id="GBXM01098957">
    <property type="protein sequence ID" value="JAH09620.1"/>
    <property type="molecule type" value="Transcribed_RNA"/>
</dbReference>
<organism evidence="1">
    <name type="scientific">Anguilla anguilla</name>
    <name type="common">European freshwater eel</name>
    <name type="synonym">Muraena anguilla</name>
    <dbReference type="NCBI Taxonomy" id="7936"/>
    <lineage>
        <taxon>Eukaryota</taxon>
        <taxon>Metazoa</taxon>
        <taxon>Chordata</taxon>
        <taxon>Craniata</taxon>
        <taxon>Vertebrata</taxon>
        <taxon>Euteleostomi</taxon>
        <taxon>Actinopterygii</taxon>
        <taxon>Neopterygii</taxon>
        <taxon>Teleostei</taxon>
        <taxon>Anguilliformes</taxon>
        <taxon>Anguillidae</taxon>
        <taxon>Anguilla</taxon>
    </lineage>
</organism>
<sequence length="15" mass="1700">MCQLFVISSKCLLSK</sequence>
<reference evidence="1" key="1">
    <citation type="submission" date="2014-11" db="EMBL/GenBank/DDBJ databases">
        <authorList>
            <person name="Amaro Gonzalez C."/>
        </authorList>
    </citation>
    <scope>NUCLEOTIDE SEQUENCE</scope>
</reference>
<evidence type="ECO:0000313" key="1">
    <source>
        <dbReference type="EMBL" id="JAH09620.1"/>
    </source>
</evidence>